<dbReference type="AlphaFoldDB" id="A0A0K1NLB9"/>
<protein>
    <submittedName>
        <fullName evidence="6 7">Aminotransferase</fullName>
    </submittedName>
</protein>
<name>A0A0K1NLB9_9BACT</name>
<dbReference type="GO" id="GO:0030170">
    <property type="term" value="F:pyridoxal phosphate binding"/>
    <property type="evidence" value="ECO:0007669"/>
    <property type="project" value="TreeGrafter"/>
</dbReference>
<dbReference type="InterPro" id="IPR015421">
    <property type="entry name" value="PyrdxlP-dep_Trfase_major"/>
</dbReference>
<accession>A0A0K1NLB9</accession>
<dbReference type="GO" id="GO:0000271">
    <property type="term" value="P:polysaccharide biosynthetic process"/>
    <property type="evidence" value="ECO:0007669"/>
    <property type="project" value="TreeGrafter"/>
</dbReference>
<dbReference type="InterPro" id="IPR000653">
    <property type="entry name" value="DegT/StrS_aminotransferase"/>
</dbReference>
<dbReference type="GO" id="GO:0008483">
    <property type="term" value="F:transaminase activity"/>
    <property type="evidence" value="ECO:0007669"/>
    <property type="project" value="UniProtKB-KW"/>
</dbReference>
<evidence type="ECO:0000256" key="4">
    <source>
        <dbReference type="PIRSR" id="PIRSR000390-2"/>
    </source>
</evidence>
<dbReference type="CDD" id="cd00616">
    <property type="entry name" value="AHBA_syn"/>
    <property type="match status" value="1"/>
</dbReference>
<keyword evidence="6" id="KW-0032">Aminotransferase</keyword>
<gene>
    <name evidence="6" type="ORF">ADJ77_08430</name>
    <name evidence="7" type="ORF">J5A51_04275</name>
</gene>
<dbReference type="RefSeq" id="WP_025078972.1">
    <property type="nucleotide sequence ID" value="NZ_BAKO01000034.1"/>
</dbReference>
<keyword evidence="6" id="KW-0808">Transferase</keyword>
<dbReference type="Gene3D" id="3.90.1150.10">
    <property type="entry name" value="Aspartate Aminotransferase, domain 1"/>
    <property type="match status" value="1"/>
</dbReference>
<dbReference type="EMBL" id="CP072369">
    <property type="protein sequence ID" value="QUB85494.1"/>
    <property type="molecule type" value="Genomic_DNA"/>
</dbReference>
<evidence type="ECO:0000256" key="1">
    <source>
        <dbReference type="ARBA" id="ARBA00022898"/>
    </source>
</evidence>
<dbReference type="PANTHER" id="PTHR30244:SF36">
    <property type="entry name" value="3-OXO-GLUCOSE-6-PHOSPHATE:GLUTAMATE AMINOTRANSFERASE"/>
    <property type="match status" value="1"/>
</dbReference>
<dbReference type="KEGG" id="pfus:ADJ77_08430"/>
<proteinExistence type="inferred from homology"/>
<sequence>MIKYLSLQSITALHDTEISTAVERVIRSGWYLQGQQNRLFEENYAQYIGTKHCITCGNGLDALCLILRAYRELGLLKEGDEVIVPANTYIATILSITENQLTPVLVEPDINTLEIDEQQIEQAITPRTRAVMLVHLYGRCAYTSLISNICQRYNLLLLEDNAQAHGCQYGEKRTGSLGNAAAHSFYPGKNLGALGDAGAVTTDDEQLTQTIQSLANYGSARKYEFTFKGINSRMDEIQAAVLNVKLQYLNEENQRRKMIAKAYHEDINNPQITLTKDNDRDNVHHIFPIFCPSRNRLQQYLKDSGIETMIHYPIPPYQQQAYKEWNERHYPITEFIHQQELSLPCNPTMTDEEVQFIIDQINKYQ</sequence>
<evidence type="ECO:0000313" key="6">
    <source>
        <dbReference type="EMBL" id="AKU69879.1"/>
    </source>
</evidence>
<dbReference type="SUPFAM" id="SSF53383">
    <property type="entry name" value="PLP-dependent transferases"/>
    <property type="match status" value="1"/>
</dbReference>
<dbReference type="Gene3D" id="3.40.640.10">
    <property type="entry name" value="Type I PLP-dependent aspartate aminotransferase-like (Major domain)"/>
    <property type="match status" value="1"/>
</dbReference>
<evidence type="ECO:0000256" key="3">
    <source>
        <dbReference type="PIRSR" id="PIRSR000390-1"/>
    </source>
</evidence>
<feature type="modified residue" description="N6-(pyridoxal phosphate)lysine" evidence="4">
    <location>
        <position position="189"/>
    </location>
</feature>
<dbReference type="InterPro" id="IPR015422">
    <property type="entry name" value="PyrdxlP-dep_Trfase_small"/>
</dbReference>
<dbReference type="Proteomes" id="UP000682005">
    <property type="component" value="Chromosome 2"/>
</dbReference>
<reference evidence="6 8" key="1">
    <citation type="submission" date="2015-07" db="EMBL/GenBank/DDBJ databases">
        <authorList>
            <person name="Noorani M."/>
        </authorList>
    </citation>
    <scope>NUCLEOTIDE SEQUENCE [LARGE SCALE GENOMIC DNA]</scope>
    <source>
        <strain evidence="6 8">W1435</strain>
    </source>
</reference>
<dbReference type="PIRSF" id="PIRSF000390">
    <property type="entry name" value="PLP_StrS"/>
    <property type="match status" value="1"/>
</dbReference>
<feature type="active site" description="Proton acceptor" evidence="3">
    <location>
        <position position="189"/>
    </location>
</feature>
<evidence type="ECO:0000313" key="9">
    <source>
        <dbReference type="Proteomes" id="UP000682005"/>
    </source>
</evidence>
<keyword evidence="1 4" id="KW-0663">Pyridoxal phosphate</keyword>
<evidence type="ECO:0000256" key="5">
    <source>
        <dbReference type="RuleBase" id="RU004508"/>
    </source>
</evidence>
<dbReference type="PANTHER" id="PTHR30244">
    <property type="entry name" value="TRANSAMINASE"/>
    <property type="match status" value="1"/>
</dbReference>
<dbReference type="OrthoDB" id="9810913at2"/>
<dbReference type="Pfam" id="PF01041">
    <property type="entry name" value="DegT_DnrJ_EryC1"/>
    <property type="match status" value="1"/>
</dbReference>
<dbReference type="InterPro" id="IPR015424">
    <property type="entry name" value="PyrdxlP-dep_Trfase"/>
</dbReference>
<comment type="similarity">
    <text evidence="2 5">Belongs to the DegT/DnrJ/EryC1 family.</text>
</comment>
<dbReference type="eggNOG" id="COG0399">
    <property type="taxonomic scope" value="Bacteria"/>
</dbReference>
<dbReference type="STRING" id="1236517.ADJ77_08430"/>
<evidence type="ECO:0000313" key="8">
    <source>
        <dbReference type="Proteomes" id="UP000060345"/>
    </source>
</evidence>
<evidence type="ECO:0000256" key="2">
    <source>
        <dbReference type="ARBA" id="ARBA00037999"/>
    </source>
</evidence>
<dbReference type="Proteomes" id="UP000060345">
    <property type="component" value="Chromosome 2"/>
</dbReference>
<keyword evidence="9" id="KW-1185">Reference proteome</keyword>
<dbReference type="EMBL" id="CP012075">
    <property type="protein sequence ID" value="AKU69879.1"/>
    <property type="molecule type" value="Genomic_DNA"/>
</dbReference>
<evidence type="ECO:0000313" key="7">
    <source>
        <dbReference type="EMBL" id="QUB85494.1"/>
    </source>
</evidence>
<organism evidence="6 8">
    <name type="scientific">Prevotella fusca JCM 17724</name>
    <dbReference type="NCBI Taxonomy" id="1236517"/>
    <lineage>
        <taxon>Bacteria</taxon>
        <taxon>Pseudomonadati</taxon>
        <taxon>Bacteroidota</taxon>
        <taxon>Bacteroidia</taxon>
        <taxon>Bacteroidales</taxon>
        <taxon>Prevotellaceae</taxon>
        <taxon>Prevotella</taxon>
    </lineage>
</organism>
<reference evidence="7 9" key="2">
    <citation type="submission" date="2021-03" db="EMBL/GenBank/DDBJ databases">
        <title>Human Oral Microbial Genomes.</title>
        <authorList>
            <person name="Johnston C.D."/>
            <person name="Chen T."/>
            <person name="Dewhirst F.E."/>
        </authorList>
    </citation>
    <scope>NUCLEOTIDE SEQUENCE [LARGE SCALE GENOMIC DNA]</scope>
    <source>
        <strain evidence="7 9">W1435</strain>
    </source>
</reference>